<dbReference type="InterPro" id="IPR003594">
    <property type="entry name" value="HATPase_dom"/>
</dbReference>
<organism evidence="10 11">
    <name type="scientific">Bifidobacterium psychraerophilum</name>
    <dbReference type="NCBI Taxonomy" id="218140"/>
    <lineage>
        <taxon>Bacteria</taxon>
        <taxon>Bacillati</taxon>
        <taxon>Actinomycetota</taxon>
        <taxon>Actinomycetes</taxon>
        <taxon>Bifidobacteriales</taxon>
        <taxon>Bifidobacteriaceae</taxon>
        <taxon>Bifidobacterium</taxon>
    </lineage>
</organism>
<evidence type="ECO:0000313" key="11">
    <source>
        <dbReference type="Proteomes" id="UP000029050"/>
    </source>
</evidence>
<feature type="compositionally biased region" description="Low complexity" evidence="8">
    <location>
        <begin position="103"/>
        <end position="112"/>
    </location>
</feature>
<evidence type="ECO:0000256" key="7">
    <source>
        <dbReference type="ARBA" id="ARBA00039401"/>
    </source>
</evidence>
<evidence type="ECO:0000259" key="9">
    <source>
        <dbReference type="PROSITE" id="PS50109"/>
    </source>
</evidence>
<dbReference type="SUPFAM" id="SSF55874">
    <property type="entry name" value="ATPase domain of HSP90 chaperone/DNA topoisomerase II/histidine kinase"/>
    <property type="match status" value="1"/>
</dbReference>
<dbReference type="OrthoDB" id="9813151at2"/>
<name>A0A087CG41_9BIFI</name>
<dbReference type="PRINTS" id="PR00344">
    <property type="entry name" value="BCTRLSENSOR"/>
</dbReference>
<dbReference type="GO" id="GO:0005886">
    <property type="term" value="C:plasma membrane"/>
    <property type="evidence" value="ECO:0007669"/>
    <property type="project" value="TreeGrafter"/>
</dbReference>
<dbReference type="GO" id="GO:0000155">
    <property type="term" value="F:phosphorelay sensor kinase activity"/>
    <property type="evidence" value="ECO:0007669"/>
    <property type="project" value="TreeGrafter"/>
</dbReference>
<dbReference type="SMART" id="SM00387">
    <property type="entry name" value="HATPase_c"/>
    <property type="match status" value="1"/>
</dbReference>
<evidence type="ECO:0000256" key="5">
    <source>
        <dbReference type="ARBA" id="ARBA00022777"/>
    </source>
</evidence>
<dbReference type="PANTHER" id="PTHR45453:SF1">
    <property type="entry name" value="PHOSPHATE REGULON SENSOR PROTEIN PHOR"/>
    <property type="match status" value="1"/>
</dbReference>
<dbReference type="CDD" id="cd00075">
    <property type="entry name" value="HATPase"/>
    <property type="match status" value="1"/>
</dbReference>
<evidence type="ECO:0000256" key="6">
    <source>
        <dbReference type="ARBA" id="ARBA00023012"/>
    </source>
</evidence>
<feature type="region of interest" description="Disordered" evidence="8">
    <location>
        <begin position="1"/>
        <end position="25"/>
    </location>
</feature>
<evidence type="ECO:0000256" key="3">
    <source>
        <dbReference type="ARBA" id="ARBA00022553"/>
    </source>
</evidence>
<accession>A0A087CG41</accession>
<keyword evidence="11" id="KW-1185">Reference proteome</keyword>
<dbReference type="PROSITE" id="PS50109">
    <property type="entry name" value="HIS_KIN"/>
    <property type="match status" value="1"/>
</dbReference>
<comment type="caution">
    <text evidence="10">The sequence shown here is derived from an EMBL/GenBank/DDBJ whole genome shotgun (WGS) entry which is preliminary data.</text>
</comment>
<dbReference type="GO" id="GO:0004721">
    <property type="term" value="F:phosphoprotein phosphatase activity"/>
    <property type="evidence" value="ECO:0007669"/>
    <property type="project" value="TreeGrafter"/>
</dbReference>
<dbReference type="InterPro" id="IPR004358">
    <property type="entry name" value="Sig_transdc_His_kin-like_C"/>
</dbReference>
<keyword evidence="3" id="KW-0597">Phosphoprotein</keyword>
<evidence type="ECO:0000256" key="8">
    <source>
        <dbReference type="SAM" id="MobiDB-lite"/>
    </source>
</evidence>
<dbReference type="Gene3D" id="3.30.565.10">
    <property type="entry name" value="Histidine kinase-like ATPase, C-terminal domain"/>
    <property type="match status" value="1"/>
</dbReference>
<dbReference type="STRING" id="218140.BPSY_1090"/>
<gene>
    <name evidence="10" type="ORF">BPSY_1090</name>
</gene>
<evidence type="ECO:0000256" key="2">
    <source>
        <dbReference type="ARBA" id="ARBA00012438"/>
    </source>
</evidence>
<evidence type="ECO:0000256" key="1">
    <source>
        <dbReference type="ARBA" id="ARBA00000085"/>
    </source>
</evidence>
<keyword evidence="6" id="KW-0902">Two-component regulatory system</keyword>
<dbReference type="AlphaFoldDB" id="A0A087CG41"/>
<dbReference type="PANTHER" id="PTHR45453">
    <property type="entry name" value="PHOSPHATE REGULON SENSOR PROTEIN PHOR"/>
    <property type="match status" value="1"/>
</dbReference>
<dbReference type="EMBL" id="JGZI01000009">
    <property type="protein sequence ID" value="KFI82241.1"/>
    <property type="molecule type" value="Genomic_DNA"/>
</dbReference>
<keyword evidence="4 10" id="KW-0808">Transferase</keyword>
<comment type="catalytic activity">
    <reaction evidence="1">
        <text>ATP + protein L-histidine = ADP + protein N-phospho-L-histidine.</text>
        <dbReference type="EC" id="2.7.13.3"/>
    </reaction>
</comment>
<dbReference type="Proteomes" id="UP000029050">
    <property type="component" value="Unassembled WGS sequence"/>
</dbReference>
<proteinExistence type="predicted"/>
<sequence>MGSLTSRFQHMLGKGDGDDESGEIDDLDESTAALLAMLPTAPIIVDGSNEVVRSNPEAYRLGVVRNDTVIEPEVLAAIEKVRASGGKCHVDVTTDTPQEFLAKSGKNGQSKGKGPHIEGDEALHSEVSRPNWLHVTVGRINDSFVVVLVDDVSENIRFAQTRDAFITNVSEQLTKPIQALQQLASRLEHGEEPQEAIAADARSLRQYCLHLEHTVADLMLLIKAQEKVVPNDTNRIAPLELAKKVARSLEPMAQEADVTIQVGGDGDVLVNADTEQITAALRKLVENAIGYSSKGGHVNVAVGKTSEGSHAVIRVVDQGTGIAKAQREHIFERFYRGDNQNERTAGGVGLGLAIVKHVALTHNGSVTLWSAPRQGSTFSLLLPLAR</sequence>
<keyword evidence="5 10" id="KW-0418">Kinase</keyword>
<feature type="region of interest" description="Disordered" evidence="8">
    <location>
        <begin position="100"/>
        <end position="123"/>
    </location>
</feature>
<feature type="domain" description="Histidine kinase" evidence="9">
    <location>
        <begin position="168"/>
        <end position="386"/>
    </location>
</feature>
<reference evidence="10 11" key="1">
    <citation type="submission" date="2014-03" db="EMBL/GenBank/DDBJ databases">
        <title>Genomics of Bifidobacteria.</title>
        <authorList>
            <person name="Ventura M."/>
            <person name="Milani C."/>
            <person name="Lugli G.A."/>
        </authorList>
    </citation>
    <scope>NUCLEOTIDE SEQUENCE [LARGE SCALE GENOMIC DNA]</scope>
    <source>
        <strain evidence="10 11">LMG 21775</strain>
    </source>
</reference>
<dbReference type="Pfam" id="PF02518">
    <property type="entry name" value="HATPase_c"/>
    <property type="match status" value="1"/>
</dbReference>
<dbReference type="EC" id="2.7.13.3" evidence="2"/>
<dbReference type="FunFam" id="3.30.565.10:FF:000006">
    <property type="entry name" value="Sensor histidine kinase WalK"/>
    <property type="match status" value="1"/>
</dbReference>
<dbReference type="InterPro" id="IPR050351">
    <property type="entry name" value="BphY/WalK/GraS-like"/>
</dbReference>
<dbReference type="InterPro" id="IPR036890">
    <property type="entry name" value="HATPase_C_sf"/>
</dbReference>
<evidence type="ECO:0000256" key="4">
    <source>
        <dbReference type="ARBA" id="ARBA00022679"/>
    </source>
</evidence>
<dbReference type="InterPro" id="IPR005467">
    <property type="entry name" value="His_kinase_dom"/>
</dbReference>
<evidence type="ECO:0000313" key="10">
    <source>
        <dbReference type="EMBL" id="KFI82241.1"/>
    </source>
</evidence>
<dbReference type="GO" id="GO:0016036">
    <property type="term" value="P:cellular response to phosphate starvation"/>
    <property type="evidence" value="ECO:0007669"/>
    <property type="project" value="TreeGrafter"/>
</dbReference>
<dbReference type="eggNOG" id="COG5002">
    <property type="taxonomic scope" value="Bacteria"/>
</dbReference>
<protein>
    <recommendedName>
        <fullName evidence="7">Sensor-like histidine kinase SenX3</fullName>
        <ecNumber evidence="2">2.7.13.3</ecNumber>
    </recommendedName>
</protein>